<organism evidence="8 9">
    <name type="scientific">Macrococcus lamae</name>
    <dbReference type="NCBI Taxonomy" id="198484"/>
    <lineage>
        <taxon>Bacteria</taxon>
        <taxon>Bacillati</taxon>
        <taxon>Bacillota</taxon>
        <taxon>Bacilli</taxon>
        <taxon>Bacillales</taxon>
        <taxon>Staphylococcaceae</taxon>
        <taxon>Macrococcus</taxon>
    </lineage>
</organism>
<evidence type="ECO:0000313" key="8">
    <source>
        <dbReference type="EMBL" id="TDM07205.1"/>
    </source>
</evidence>
<dbReference type="Gene3D" id="3.40.640.10">
    <property type="entry name" value="Type I PLP-dependent aspartate aminotransferase-like (Major domain)"/>
    <property type="match status" value="1"/>
</dbReference>
<comment type="similarity">
    <text evidence="2">Belongs to the Orn/Lys/Arg decarboxylase class-I family.</text>
</comment>
<evidence type="ECO:0000259" key="6">
    <source>
        <dbReference type="Pfam" id="PF01276"/>
    </source>
</evidence>
<keyword evidence="9" id="KW-1185">Reference proteome</keyword>
<dbReference type="PANTHER" id="PTHR43277:SF3">
    <property type="entry name" value="DECARBOXYLASE, PUTATIVE-RELATED"/>
    <property type="match status" value="1"/>
</dbReference>
<dbReference type="PANTHER" id="PTHR43277">
    <property type="entry name" value="ARGININE DECARBOXYLASE"/>
    <property type="match status" value="1"/>
</dbReference>
<gene>
    <name evidence="8" type="ORF">ERX29_09185</name>
</gene>
<feature type="domain" description="Orn/Lys/Arg decarboxylases family 1 pyridoxal-P attachment site" evidence="6">
    <location>
        <begin position="3"/>
        <end position="275"/>
    </location>
</feature>
<keyword evidence="3" id="KW-0210">Decarboxylase</keyword>
<dbReference type="Pfam" id="PF01276">
    <property type="entry name" value="OKR_DC_1"/>
    <property type="match status" value="1"/>
</dbReference>
<evidence type="ECO:0000313" key="9">
    <source>
        <dbReference type="Proteomes" id="UP000294802"/>
    </source>
</evidence>
<protein>
    <submittedName>
        <fullName evidence="8">Lysine decarboxylase</fullName>
    </submittedName>
</protein>
<feature type="domain" description="Orn/Lys/Arg decarboxylase C-terminal" evidence="7">
    <location>
        <begin position="347"/>
        <end position="421"/>
    </location>
</feature>
<keyword evidence="5" id="KW-0456">Lyase</keyword>
<dbReference type="InterPro" id="IPR015424">
    <property type="entry name" value="PyrdxlP-dep_Trfase"/>
</dbReference>
<accession>A0A4R6BSK9</accession>
<dbReference type="SUPFAM" id="SSF55904">
    <property type="entry name" value="Ornithine decarboxylase C-terminal domain"/>
    <property type="match status" value="1"/>
</dbReference>
<dbReference type="GO" id="GO:0016831">
    <property type="term" value="F:carboxy-lyase activity"/>
    <property type="evidence" value="ECO:0007669"/>
    <property type="project" value="UniProtKB-KW"/>
</dbReference>
<comment type="caution">
    <text evidence="8">The sequence shown here is derived from an EMBL/GenBank/DDBJ whole genome shotgun (WGS) entry which is preliminary data.</text>
</comment>
<dbReference type="Proteomes" id="UP000294802">
    <property type="component" value="Unassembled WGS sequence"/>
</dbReference>
<proteinExistence type="inferred from homology"/>
<evidence type="ECO:0000256" key="3">
    <source>
        <dbReference type="ARBA" id="ARBA00022793"/>
    </source>
</evidence>
<evidence type="ECO:0000256" key="1">
    <source>
        <dbReference type="ARBA" id="ARBA00001933"/>
    </source>
</evidence>
<dbReference type="Gene3D" id="3.90.105.10">
    <property type="entry name" value="Molybdopterin biosynthesis moea protein, domain 2"/>
    <property type="match status" value="1"/>
</dbReference>
<dbReference type="OrthoDB" id="9815233at2"/>
<dbReference type="AlphaFoldDB" id="A0A4R6BSK9"/>
<evidence type="ECO:0000259" key="7">
    <source>
        <dbReference type="Pfam" id="PF03711"/>
    </source>
</evidence>
<dbReference type="InterPro" id="IPR052357">
    <property type="entry name" value="Orn_Lys_Arg_decarboxylase-I"/>
</dbReference>
<keyword evidence="4" id="KW-0663">Pyridoxal phosphate</keyword>
<reference evidence="8 9" key="1">
    <citation type="submission" date="2019-01" db="EMBL/GenBank/DDBJ databases">
        <title>Draft genome sequences of the type strains of six Macrococcus species.</title>
        <authorList>
            <person name="Mazhar S."/>
            <person name="Altermann E."/>
            <person name="Hill C."/>
            <person name="Mcauliffe O."/>
        </authorList>
    </citation>
    <scope>NUCLEOTIDE SEQUENCE [LARGE SCALE GENOMIC DNA]</scope>
    <source>
        <strain evidence="8 9">CCM4815</strain>
    </source>
</reference>
<dbReference type="Pfam" id="PF03711">
    <property type="entry name" value="OKR_DC_1_C"/>
    <property type="match status" value="1"/>
</dbReference>
<dbReference type="InterPro" id="IPR008286">
    <property type="entry name" value="Prn/Lys/Arg_de-COase_C"/>
</dbReference>
<evidence type="ECO:0000256" key="5">
    <source>
        <dbReference type="ARBA" id="ARBA00023239"/>
    </source>
</evidence>
<dbReference type="EMBL" id="SCWB01000016">
    <property type="protein sequence ID" value="TDM07205.1"/>
    <property type="molecule type" value="Genomic_DNA"/>
</dbReference>
<dbReference type="RefSeq" id="WP_133444389.1">
    <property type="nucleotide sequence ID" value="NZ_SCWB01000016.1"/>
</dbReference>
<dbReference type="InterPro" id="IPR015421">
    <property type="entry name" value="PyrdxlP-dep_Trfase_major"/>
</dbReference>
<sequence>MKPITDQLKKYSSEVISLHVPGHHNGTIGNLDINISYDMTEINGLDDYHHPENVIARSETFLSRCPEYQTRYIVNGTTTGILSVLQSLPSSSSVAIMRNVHKSVFNGLSLKGHDAYILPAIVSQITGQYSGVNISAIEEKDLKDIKLAVLTYPNYFGETYNIKEVIQFFHEHDIEVLVDEAHGAHFDIAENFPVSSVHFDADYIVQSYHKTLPALTMGSVIHIHKEGELKEGILRYLSVLQTSSPSYLILSSLEQAHNFYVHYQSDEFWKKRRALIQKLSDKFDVIEVDDPLKLLIRKVGCSGSELQLVLEEQSIYTELATFTDVLLVLPLWHEHDSFPMERLLVLIEKINMADITQVEKAERINHLYTTAAGFYKPVEGVKRIVSLNEGIGRYLAEALIPYPPGIPFVIAGEKLSSKHVTELKRYIDQGIRIHGMMDEKISIIE</sequence>
<evidence type="ECO:0000256" key="2">
    <source>
        <dbReference type="ARBA" id="ARBA00010671"/>
    </source>
</evidence>
<comment type="cofactor">
    <cofactor evidence="1">
        <name>pyridoxal 5'-phosphate</name>
        <dbReference type="ChEBI" id="CHEBI:597326"/>
    </cofactor>
</comment>
<name>A0A4R6BSK9_9STAP</name>
<dbReference type="InterPro" id="IPR036633">
    <property type="entry name" value="Prn/Lys/Arg_de-COase_C_sf"/>
</dbReference>
<dbReference type="SUPFAM" id="SSF53383">
    <property type="entry name" value="PLP-dependent transferases"/>
    <property type="match status" value="1"/>
</dbReference>
<evidence type="ECO:0000256" key="4">
    <source>
        <dbReference type="ARBA" id="ARBA00022898"/>
    </source>
</evidence>
<dbReference type="InterPro" id="IPR000310">
    <property type="entry name" value="Orn/Lys/Arg_deCO2ase_major_dom"/>
</dbReference>